<dbReference type="InterPro" id="IPR050564">
    <property type="entry name" value="F420-G6PD/mer"/>
</dbReference>
<dbReference type="PANTHER" id="PTHR43244:SF2">
    <property type="entry name" value="CONSERVED HYPOTHETICAL ALANINE AND PROLINE-RICH PROTEIN"/>
    <property type="match status" value="1"/>
</dbReference>
<dbReference type="Pfam" id="PF00296">
    <property type="entry name" value="Bac_luciferase"/>
    <property type="match status" value="1"/>
</dbReference>
<reference evidence="3" key="1">
    <citation type="journal article" date="2019" name="Int. J. Syst. Evol. Microbiol.">
        <title>The Global Catalogue of Microorganisms (GCM) 10K type strain sequencing project: providing services to taxonomists for standard genome sequencing and annotation.</title>
        <authorList>
            <consortium name="The Broad Institute Genomics Platform"/>
            <consortium name="The Broad Institute Genome Sequencing Center for Infectious Disease"/>
            <person name="Wu L."/>
            <person name="Ma J."/>
        </authorList>
    </citation>
    <scope>NUCLEOTIDE SEQUENCE [LARGE SCALE GENOMIC DNA]</scope>
    <source>
        <strain evidence="3">JCM 3106</strain>
    </source>
</reference>
<dbReference type="InterPro" id="IPR019922">
    <property type="entry name" value="Lucif-like_OxRdatse_MSMEG_4141"/>
</dbReference>
<keyword evidence="3" id="KW-1185">Reference proteome</keyword>
<dbReference type="PANTHER" id="PTHR43244">
    <property type="match status" value="1"/>
</dbReference>
<dbReference type="Gene3D" id="3.20.20.30">
    <property type="entry name" value="Luciferase-like domain"/>
    <property type="match status" value="1"/>
</dbReference>
<name>A0ABP6KSQ0_9ACTN</name>
<dbReference type="InterPro" id="IPR011251">
    <property type="entry name" value="Luciferase-like_dom"/>
</dbReference>
<organism evidence="2 3">
    <name type="scientific">Streptosporangium longisporum</name>
    <dbReference type="NCBI Taxonomy" id="46187"/>
    <lineage>
        <taxon>Bacteria</taxon>
        <taxon>Bacillati</taxon>
        <taxon>Actinomycetota</taxon>
        <taxon>Actinomycetes</taxon>
        <taxon>Streptosporangiales</taxon>
        <taxon>Streptosporangiaceae</taxon>
        <taxon>Streptosporangium</taxon>
    </lineage>
</organism>
<dbReference type="SUPFAM" id="SSF51679">
    <property type="entry name" value="Bacterial luciferase-like"/>
    <property type="match status" value="1"/>
</dbReference>
<evidence type="ECO:0000259" key="1">
    <source>
        <dbReference type="Pfam" id="PF00296"/>
    </source>
</evidence>
<dbReference type="InterPro" id="IPR036661">
    <property type="entry name" value="Luciferase-like_sf"/>
</dbReference>
<evidence type="ECO:0000313" key="2">
    <source>
        <dbReference type="EMBL" id="GAA3023150.1"/>
    </source>
</evidence>
<dbReference type="NCBIfam" id="TIGR03620">
    <property type="entry name" value="F420_MSMEG_4141"/>
    <property type="match status" value="1"/>
</dbReference>
<dbReference type="EMBL" id="BAAAWD010000015">
    <property type="protein sequence ID" value="GAA3023150.1"/>
    <property type="molecule type" value="Genomic_DNA"/>
</dbReference>
<comment type="caution">
    <text evidence="2">The sequence shown here is derived from an EMBL/GenBank/DDBJ whole genome shotgun (WGS) entry which is preliminary data.</text>
</comment>
<protein>
    <submittedName>
        <fullName evidence="2">TIGR03620 family F420-dependent LLM class oxidoreductase</fullName>
    </submittedName>
</protein>
<proteinExistence type="predicted"/>
<sequence>MNDHTTGLGRVGIWTFAFDDQPAARVREAAAEIEELGYGALWFGEGFGRDSVSQSWLLLSATRRLVVGAGIANIALRDPITMAAAERALNEAYPGRYLLGLGGHRVSDTPIQMDGYSIPSRGRAVHTMGAYLDAMDAIPLGSPAPATPPRRVLAALGPRMLALAADRTLGAHPYFVPVEHTHRAREIMGSGALLAVEQAVVLDTDLARAREVARGHLEPYITMAPHQIASLRRLGFGDDDLADGGSDRLVDAIVAYGDADVIAERVRAHLDAGADHVCLQVLTSTPSALPLPEWRELAALTTAV</sequence>
<accession>A0ABP6KSQ0</accession>
<feature type="domain" description="Luciferase-like" evidence="1">
    <location>
        <begin position="21"/>
        <end position="276"/>
    </location>
</feature>
<evidence type="ECO:0000313" key="3">
    <source>
        <dbReference type="Proteomes" id="UP001499930"/>
    </source>
</evidence>
<gene>
    <name evidence="2" type="ORF">GCM10017559_55510</name>
</gene>
<dbReference type="Proteomes" id="UP001499930">
    <property type="component" value="Unassembled WGS sequence"/>
</dbReference>
<dbReference type="RefSeq" id="WP_344900440.1">
    <property type="nucleotide sequence ID" value="NZ_BAAAWD010000015.1"/>
</dbReference>